<evidence type="ECO:0000313" key="1">
    <source>
        <dbReference type="EMBL" id="GBG05674.1"/>
    </source>
</evidence>
<dbReference type="AlphaFoldDB" id="A0A2R5EQJ5"/>
<keyword evidence="2" id="KW-1185">Reference proteome</keyword>
<dbReference type="EMBL" id="BDQX01000014">
    <property type="protein sequence ID" value="GBG05674.1"/>
    <property type="molecule type" value="Genomic_DNA"/>
</dbReference>
<gene>
    <name evidence="1" type="ORF">PAT3040_00158</name>
</gene>
<dbReference type="Proteomes" id="UP000245202">
    <property type="component" value="Unassembled WGS sequence"/>
</dbReference>
<proteinExistence type="predicted"/>
<sequence>AFKDGVYVEPLELEKLMLAGE</sequence>
<name>A0A2R5EQJ5_9BACL</name>
<evidence type="ECO:0000313" key="2">
    <source>
        <dbReference type="Proteomes" id="UP000245202"/>
    </source>
</evidence>
<organism evidence="1 2">
    <name type="scientific">Paenibacillus agaridevorans</name>
    <dbReference type="NCBI Taxonomy" id="171404"/>
    <lineage>
        <taxon>Bacteria</taxon>
        <taxon>Bacillati</taxon>
        <taxon>Bacillota</taxon>
        <taxon>Bacilli</taxon>
        <taxon>Bacillales</taxon>
        <taxon>Paenibacillaceae</taxon>
        <taxon>Paenibacillus</taxon>
    </lineage>
</organism>
<protein>
    <submittedName>
        <fullName evidence="1">Uncharacterized protein</fullName>
    </submittedName>
</protein>
<reference evidence="1 2" key="1">
    <citation type="submission" date="2017-08" db="EMBL/GenBank/DDBJ databases">
        <title>Substantial Increase in Enzyme Production by Combined Drug-Resistance Mutations in Paenibacillus agaridevorans.</title>
        <authorList>
            <person name="Tanaka Y."/>
            <person name="Funane K."/>
            <person name="Hosaka T."/>
            <person name="Shiwa Y."/>
            <person name="Fujita N."/>
            <person name="Miyazaki T."/>
            <person name="Yoshikawa H."/>
            <person name="Murakami K."/>
            <person name="Kasahara K."/>
            <person name="Inaoka T."/>
            <person name="Hiraga Y."/>
            <person name="Ochi K."/>
        </authorList>
    </citation>
    <scope>NUCLEOTIDE SEQUENCE [LARGE SCALE GENOMIC DNA]</scope>
    <source>
        <strain evidence="1 2">T-3040</strain>
    </source>
</reference>
<feature type="non-terminal residue" evidence="1">
    <location>
        <position position="1"/>
    </location>
</feature>
<comment type="caution">
    <text evidence="1">The sequence shown here is derived from an EMBL/GenBank/DDBJ whole genome shotgun (WGS) entry which is preliminary data.</text>
</comment>
<accession>A0A2R5EQJ5</accession>